<feature type="compositionally biased region" description="Basic and acidic residues" evidence="1">
    <location>
        <begin position="415"/>
        <end position="429"/>
    </location>
</feature>
<dbReference type="Pfam" id="PF16064">
    <property type="entry name" value="DUF4806"/>
    <property type="match status" value="1"/>
</dbReference>
<evidence type="ECO:0000313" key="3">
    <source>
        <dbReference type="EMBL" id="CAG9137627.1"/>
    </source>
</evidence>
<dbReference type="Proteomes" id="UP000653454">
    <property type="component" value="Unassembled WGS sequence"/>
</dbReference>
<dbReference type="InterPro" id="IPR032071">
    <property type="entry name" value="DUF4806"/>
</dbReference>
<protein>
    <submittedName>
        <fullName evidence="3">(diamondback moth) hypothetical protein</fullName>
    </submittedName>
</protein>
<proteinExistence type="predicted"/>
<comment type="caution">
    <text evidence="3">The sequence shown here is derived from an EMBL/GenBank/DDBJ whole genome shotgun (WGS) entry which is preliminary data.</text>
</comment>
<keyword evidence="4" id="KW-1185">Reference proteome</keyword>
<accession>A0A8S4GD15</accession>
<feature type="region of interest" description="Disordered" evidence="1">
    <location>
        <begin position="459"/>
        <end position="478"/>
    </location>
</feature>
<reference evidence="3" key="1">
    <citation type="submission" date="2020-11" db="EMBL/GenBank/DDBJ databases">
        <authorList>
            <person name="Whiteford S."/>
        </authorList>
    </citation>
    <scope>NUCLEOTIDE SEQUENCE</scope>
</reference>
<evidence type="ECO:0000259" key="2">
    <source>
        <dbReference type="Pfam" id="PF16064"/>
    </source>
</evidence>
<name>A0A8S4GD15_PLUXY</name>
<feature type="region of interest" description="Disordered" evidence="1">
    <location>
        <begin position="484"/>
        <end position="545"/>
    </location>
</feature>
<feature type="compositionally biased region" description="Basic and acidic residues" evidence="1">
    <location>
        <begin position="521"/>
        <end position="535"/>
    </location>
</feature>
<gene>
    <name evidence="3" type="ORF">PLXY2_LOCUS15879</name>
</gene>
<feature type="region of interest" description="Disordered" evidence="1">
    <location>
        <begin position="410"/>
        <end position="429"/>
    </location>
</feature>
<feature type="compositionally biased region" description="Basic and acidic residues" evidence="1">
    <location>
        <begin position="484"/>
        <end position="508"/>
    </location>
</feature>
<dbReference type="EMBL" id="CAJHNJ030000369">
    <property type="protein sequence ID" value="CAG9137627.1"/>
    <property type="molecule type" value="Genomic_DNA"/>
</dbReference>
<dbReference type="AlphaFoldDB" id="A0A8S4GD15"/>
<evidence type="ECO:0000313" key="4">
    <source>
        <dbReference type="Proteomes" id="UP000653454"/>
    </source>
</evidence>
<evidence type="ECO:0000256" key="1">
    <source>
        <dbReference type="SAM" id="MobiDB-lite"/>
    </source>
</evidence>
<sequence length="545" mass="62551">MPFKVVQTFEGKKNKLFTVPSGWEANNVLRYPNKCIQKYAKDENSTPTPDWEVIKCKVKRQNVISYEAGENLVSEMMKHSDTEEEVLHDTNNTQRRRLQNKTTLNLNSVAQDMMGNFILQNNKTNSVPSPAGLPTASNYNVTYIEDSQPNPTKTFHDLSNDKEIPLVQDSLSFIDIDKIFQNQRDILANQQTIVNQIVQNQQQQLEWNETIIAQIETLKNLHTNLIQKVSTLSVQLEDAVSQILSHDQGCQDVQTLGSSKSHIDNIPIHVKPVESAQQLDELEKQLSDPKTRDLLKNAYSVLCSEGKGADCAYMLVDVMFSRNFLCECSWGGGSRGDGTKVPLKGYKHVLSFFWTMVHFWDDTYTLQDNESFFKTILKNSKKRKIAKLERSSTSRRSKSTNKDKRVKLAEVNTNNEHDNYNSENKLNDEEKTIENDIENGEIDNVEIISSVQPNIERNKENIDSIEGNVEPNNERKKSVKKYMIENKESKDSVNSEKNIKEDEERNDSAEENETNDLQEIYPKENKKENKERNDSQEITPKETCV</sequence>
<feature type="domain" description="DUF4806" evidence="2">
    <location>
        <begin position="271"/>
        <end position="353"/>
    </location>
</feature>
<organism evidence="3 4">
    <name type="scientific">Plutella xylostella</name>
    <name type="common">Diamondback moth</name>
    <name type="synonym">Plutella maculipennis</name>
    <dbReference type="NCBI Taxonomy" id="51655"/>
    <lineage>
        <taxon>Eukaryota</taxon>
        <taxon>Metazoa</taxon>
        <taxon>Ecdysozoa</taxon>
        <taxon>Arthropoda</taxon>
        <taxon>Hexapoda</taxon>
        <taxon>Insecta</taxon>
        <taxon>Pterygota</taxon>
        <taxon>Neoptera</taxon>
        <taxon>Endopterygota</taxon>
        <taxon>Lepidoptera</taxon>
        <taxon>Glossata</taxon>
        <taxon>Ditrysia</taxon>
        <taxon>Yponomeutoidea</taxon>
        <taxon>Plutellidae</taxon>
        <taxon>Plutella</taxon>
    </lineage>
</organism>